<dbReference type="AlphaFoldDB" id="A0A0E3X0K6"/>
<keyword evidence="4 7" id="KW-0808">Transferase</keyword>
<evidence type="ECO:0000256" key="3">
    <source>
        <dbReference type="ARBA" id="ARBA00022603"/>
    </source>
</evidence>
<dbReference type="PIRSF" id="PIRSF000398">
    <property type="entry name" value="M_m6A_EcoRV"/>
    <property type="match status" value="1"/>
</dbReference>
<dbReference type="STRING" id="1434104.MCMEM_1936"/>
<dbReference type="GO" id="GO:0006298">
    <property type="term" value="P:mismatch repair"/>
    <property type="evidence" value="ECO:0007669"/>
    <property type="project" value="TreeGrafter"/>
</dbReference>
<dbReference type="PROSITE" id="PS00092">
    <property type="entry name" value="N6_MTASE"/>
    <property type="match status" value="1"/>
</dbReference>
<dbReference type="GO" id="GO:1904047">
    <property type="term" value="F:S-adenosyl-L-methionine binding"/>
    <property type="evidence" value="ECO:0007669"/>
    <property type="project" value="TreeGrafter"/>
</dbReference>
<dbReference type="KEGG" id="mmet:MCMEM_1936"/>
<evidence type="ECO:0000256" key="4">
    <source>
        <dbReference type="ARBA" id="ARBA00022679"/>
    </source>
</evidence>
<reference evidence="7 8" key="1">
    <citation type="submission" date="2014-07" db="EMBL/GenBank/DDBJ databases">
        <title>Methanogenic archaea and the global carbon cycle.</title>
        <authorList>
            <person name="Henriksen J.R."/>
            <person name="Luke J."/>
            <person name="Reinhart S."/>
            <person name="Benedict M.N."/>
            <person name="Youngblut N.D."/>
            <person name="Metcalf M.E."/>
            <person name="Whitaker R.J."/>
            <person name="Metcalf W.W."/>
        </authorList>
    </citation>
    <scope>NUCLEOTIDE SEQUENCE [LARGE SCALE GENOMIC DNA]</scope>
    <source>
        <strain evidence="7 8">MM1</strain>
    </source>
</reference>
<dbReference type="InterPro" id="IPR029063">
    <property type="entry name" value="SAM-dependent_MTases_sf"/>
</dbReference>
<dbReference type="EMBL" id="CP009518">
    <property type="protein sequence ID" value="AKB85989.1"/>
    <property type="molecule type" value="Genomic_DNA"/>
</dbReference>
<dbReference type="PANTHER" id="PTHR30481:SF2">
    <property type="entry name" value="SITE-SPECIFIC DNA-METHYLTRANSFERASE (ADENINE-SPECIFIC)"/>
    <property type="match status" value="1"/>
</dbReference>
<dbReference type="PRINTS" id="PR00505">
    <property type="entry name" value="D12N6MTFRASE"/>
</dbReference>
<gene>
    <name evidence="7" type="ORF">MCMEM_1936</name>
</gene>
<evidence type="ECO:0000256" key="5">
    <source>
        <dbReference type="ARBA" id="ARBA00022691"/>
    </source>
</evidence>
<evidence type="ECO:0000313" key="8">
    <source>
        <dbReference type="Proteomes" id="UP000033048"/>
    </source>
</evidence>
<dbReference type="GO" id="GO:0032259">
    <property type="term" value="P:methylation"/>
    <property type="evidence" value="ECO:0007669"/>
    <property type="project" value="UniProtKB-KW"/>
</dbReference>
<dbReference type="RefSeq" id="WP_048206016.1">
    <property type="nucleotide sequence ID" value="NZ_CP009518.1"/>
</dbReference>
<dbReference type="HOGENOM" id="CLU_063430_6_0_2"/>
<dbReference type="EC" id="2.1.1.72" evidence="2"/>
<comment type="catalytic activity">
    <reaction evidence="6">
        <text>a 2'-deoxyadenosine in DNA + S-adenosyl-L-methionine = an N(6)-methyl-2'-deoxyadenosine in DNA + S-adenosyl-L-homocysteine + H(+)</text>
        <dbReference type="Rhea" id="RHEA:15197"/>
        <dbReference type="Rhea" id="RHEA-COMP:12418"/>
        <dbReference type="Rhea" id="RHEA-COMP:12419"/>
        <dbReference type="ChEBI" id="CHEBI:15378"/>
        <dbReference type="ChEBI" id="CHEBI:57856"/>
        <dbReference type="ChEBI" id="CHEBI:59789"/>
        <dbReference type="ChEBI" id="CHEBI:90615"/>
        <dbReference type="ChEBI" id="CHEBI:90616"/>
        <dbReference type="EC" id="2.1.1.72"/>
    </reaction>
</comment>
<comment type="similarity">
    <text evidence="1">Belongs to the N(4)/N(6)-methyltransferase family.</text>
</comment>
<dbReference type="REBASE" id="109302">
    <property type="entry name" value="M.MmeMM1ORF1936P"/>
</dbReference>
<organism evidence="7 8">
    <name type="scientific">Methanococcoides methylutens MM1</name>
    <dbReference type="NCBI Taxonomy" id="1434104"/>
    <lineage>
        <taxon>Archaea</taxon>
        <taxon>Methanobacteriati</taxon>
        <taxon>Methanobacteriota</taxon>
        <taxon>Stenosarchaea group</taxon>
        <taxon>Methanomicrobia</taxon>
        <taxon>Methanosarcinales</taxon>
        <taxon>Methanosarcinaceae</taxon>
        <taxon>Methanococcoides</taxon>
    </lineage>
</organism>
<evidence type="ECO:0000256" key="1">
    <source>
        <dbReference type="ARBA" id="ARBA00006594"/>
    </source>
</evidence>
<dbReference type="InterPro" id="IPR012263">
    <property type="entry name" value="M_m6A_EcoRV"/>
</dbReference>
<dbReference type="Pfam" id="PF02086">
    <property type="entry name" value="MethyltransfD12"/>
    <property type="match status" value="1"/>
</dbReference>
<dbReference type="GO" id="GO:0009307">
    <property type="term" value="P:DNA restriction-modification system"/>
    <property type="evidence" value="ECO:0007669"/>
    <property type="project" value="InterPro"/>
</dbReference>
<keyword evidence="3 7" id="KW-0489">Methyltransferase</keyword>
<sequence>MNLKVKTALRYPGGKSKALSKIFPYIPNDFLEFREPFVGGGSVFIAAKQQAAQDSLFRINDLNYDLFCFWKQLRDNDTELINEISRIKKETIDGKLLHSELMNQHLDKSSELEIAVRFFVLNRITFSGLSYSGGYSQESFEKRFTKSSIDRLTPLSELIQDIKITNKNYEYLLNKDGDDVFIFLDPPYFNARESKLYGKKGHLHTSFNHKHFARIMKKCTDHKWLITCDDSPEIRDLFDFANILEWNLQYGVNHGKKMNENGEKKAKKGKELFIFNYELDSI</sequence>
<evidence type="ECO:0000256" key="2">
    <source>
        <dbReference type="ARBA" id="ARBA00011900"/>
    </source>
</evidence>
<dbReference type="NCBIfam" id="TIGR00571">
    <property type="entry name" value="dam"/>
    <property type="match status" value="1"/>
</dbReference>
<dbReference type="InterPro" id="IPR002052">
    <property type="entry name" value="DNA_methylase_N6_adenine_CS"/>
</dbReference>
<evidence type="ECO:0000256" key="6">
    <source>
        <dbReference type="ARBA" id="ARBA00047942"/>
    </source>
</evidence>
<keyword evidence="5" id="KW-0949">S-adenosyl-L-methionine</keyword>
<dbReference type="Gene3D" id="3.40.50.150">
    <property type="entry name" value="Vaccinia Virus protein VP39"/>
    <property type="match status" value="1"/>
</dbReference>
<dbReference type="Proteomes" id="UP000033048">
    <property type="component" value="Chromosome"/>
</dbReference>
<dbReference type="InterPro" id="IPR012327">
    <property type="entry name" value="MeTrfase_D12"/>
</dbReference>
<dbReference type="GO" id="GO:0043565">
    <property type="term" value="F:sequence-specific DNA binding"/>
    <property type="evidence" value="ECO:0007669"/>
    <property type="project" value="TreeGrafter"/>
</dbReference>
<protein>
    <recommendedName>
        <fullName evidence="2">site-specific DNA-methyltransferase (adenine-specific)</fullName>
        <ecNumber evidence="2">2.1.1.72</ecNumber>
    </recommendedName>
</protein>
<proteinExistence type="inferred from homology"/>
<dbReference type="GO" id="GO:0009007">
    <property type="term" value="F:site-specific DNA-methyltransferase (adenine-specific) activity"/>
    <property type="evidence" value="ECO:0007669"/>
    <property type="project" value="UniProtKB-EC"/>
</dbReference>
<accession>A0A0E3X0K6</accession>
<dbReference type="GeneID" id="24894517"/>
<keyword evidence="8" id="KW-1185">Reference proteome</keyword>
<name>A0A0E3X0K6_METMT</name>
<dbReference type="SUPFAM" id="SSF53335">
    <property type="entry name" value="S-adenosyl-L-methionine-dependent methyltransferases"/>
    <property type="match status" value="1"/>
</dbReference>
<evidence type="ECO:0000313" key="7">
    <source>
        <dbReference type="EMBL" id="AKB85989.1"/>
    </source>
</evidence>
<dbReference type="PANTHER" id="PTHR30481">
    <property type="entry name" value="DNA ADENINE METHYLASE"/>
    <property type="match status" value="1"/>
</dbReference>
<dbReference type="InterPro" id="IPR023095">
    <property type="entry name" value="Ade_MeTrfase_dom_2"/>
</dbReference>
<dbReference type="Gene3D" id="1.10.1020.10">
    <property type="entry name" value="Adenine-specific Methyltransferase, Domain 2"/>
    <property type="match status" value="1"/>
</dbReference>